<evidence type="ECO:0000313" key="3">
    <source>
        <dbReference type="EMBL" id="MPM99641.1"/>
    </source>
</evidence>
<dbReference type="InterPro" id="IPR041451">
    <property type="entry name" value="RecD2_SH13"/>
</dbReference>
<organism evidence="3">
    <name type="scientific">bioreactor metagenome</name>
    <dbReference type="NCBI Taxonomy" id="1076179"/>
    <lineage>
        <taxon>unclassified sequences</taxon>
        <taxon>metagenomes</taxon>
        <taxon>ecological metagenomes</taxon>
    </lineage>
</organism>
<keyword evidence="3" id="KW-0547">Nucleotide-binding</keyword>
<feature type="domain" description="ATP-dependent RecD2 DNA helicase SH3" evidence="2">
    <location>
        <begin position="24"/>
        <end position="99"/>
    </location>
</feature>
<feature type="domain" description="UvrD-like helicase C-terminal" evidence="1">
    <location>
        <begin position="116"/>
        <end position="163"/>
    </location>
</feature>
<reference evidence="3" key="1">
    <citation type="submission" date="2019-08" db="EMBL/GenBank/DDBJ databases">
        <authorList>
            <person name="Kucharzyk K."/>
            <person name="Murdoch R.W."/>
            <person name="Higgins S."/>
            <person name="Loffler F."/>
        </authorList>
    </citation>
    <scope>NUCLEOTIDE SEQUENCE</scope>
</reference>
<dbReference type="Pfam" id="PF18335">
    <property type="entry name" value="SH3_13"/>
    <property type="match status" value="1"/>
</dbReference>
<dbReference type="EMBL" id="VSSQ01045732">
    <property type="protein sequence ID" value="MPM99641.1"/>
    <property type="molecule type" value="Genomic_DNA"/>
</dbReference>
<dbReference type="GO" id="GO:0003678">
    <property type="term" value="F:DNA helicase activity"/>
    <property type="evidence" value="ECO:0007669"/>
    <property type="project" value="UniProtKB-EC"/>
</dbReference>
<evidence type="ECO:0000259" key="1">
    <source>
        <dbReference type="Pfam" id="PF13538"/>
    </source>
</evidence>
<dbReference type="Gene3D" id="3.40.50.300">
    <property type="entry name" value="P-loop containing nucleotide triphosphate hydrolases"/>
    <property type="match status" value="2"/>
</dbReference>
<name>A0A645EED9_9ZZZZ</name>
<dbReference type="Gene3D" id="2.30.30.940">
    <property type="match status" value="1"/>
</dbReference>
<keyword evidence="3" id="KW-0067">ATP-binding</keyword>
<dbReference type="SUPFAM" id="SSF52540">
    <property type="entry name" value="P-loop containing nucleoside triphosphate hydrolases"/>
    <property type="match status" value="1"/>
</dbReference>
<dbReference type="AlphaFoldDB" id="A0A645EED9"/>
<dbReference type="Pfam" id="PF13538">
    <property type="entry name" value="UvrD_C_2"/>
    <property type="match status" value="1"/>
</dbReference>
<dbReference type="EC" id="3.6.4.12" evidence="3"/>
<dbReference type="InterPro" id="IPR027417">
    <property type="entry name" value="P-loop_NTPase"/>
</dbReference>
<gene>
    <name evidence="3" type="primary">recD2_55</name>
    <name evidence="3" type="ORF">SDC9_146833</name>
</gene>
<dbReference type="CDD" id="cd18809">
    <property type="entry name" value="SF1_C_RecD"/>
    <property type="match status" value="1"/>
</dbReference>
<protein>
    <submittedName>
        <fullName evidence="3">ATP-dependent RecD-like DNA helicase</fullName>
        <ecNumber evidence="3">3.6.4.12</ecNumber>
    </submittedName>
</protein>
<keyword evidence="3" id="KW-0347">Helicase</keyword>
<evidence type="ECO:0000259" key="2">
    <source>
        <dbReference type="Pfam" id="PF18335"/>
    </source>
</evidence>
<keyword evidence="3" id="KW-0378">Hydrolase</keyword>
<dbReference type="InterPro" id="IPR027785">
    <property type="entry name" value="UvrD-like_helicase_C"/>
</dbReference>
<comment type="caution">
    <text evidence="3">The sequence shown here is derived from an EMBL/GenBank/DDBJ whole genome shotgun (WGS) entry which is preliminary data.</text>
</comment>
<proteinExistence type="predicted"/>
<sequence>MNIPSDQIQVLSPTRRGETGTANLNRALQEALNPAAEGKNEKRFGESVLREGDRVMQIKNDYDIIWQKDDGTVGTGVFNGDVGKIASIDASGEIVTIKFDDHTCAYTADMLSEIELAYAMTVHKSQGSEYRAVVLAVLNAAPSLLVRGVLYTAITRAKELMIIAGDDSAVYRMAENDRQARRYSGLRARLKAGAEK</sequence>
<dbReference type="GO" id="GO:0016787">
    <property type="term" value="F:hydrolase activity"/>
    <property type="evidence" value="ECO:0007669"/>
    <property type="project" value="UniProtKB-KW"/>
</dbReference>
<accession>A0A645EED9</accession>